<feature type="region of interest" description="Disordered" evidence="1">
    <location>
        <begin position="73"/>
        <end position="97"/>
    </location>
</feature>
<keyword evidence="2" id="KW-0472">Membrane</keyword>
<dbReference type="RefSeq" id="WP_337096951.1">
    <property type="nucleotide sequence ID" value="NZ_JAPYKO010000036.1"/>
</dbReference>
<dbReference type="Proteomes" id="UP001366503">
    <property type="component" value="Unassembled WGS sequence"/>
</dbReference>
<keyword evidence="2" id="KW-0812">Transmembrane</keyword>
<proteinExistence type="predicted"/>
<keyword evidence="2" id="KW-1133">Transmembrane helix</keyword>
<dbReference type="EMBL" id="JAPYKO010000036">
    <property type="protein sequence ID" value="MEI9406454.1"/>
    <property type="molecule type" value="Genomic_DNA"/>
</dbReference>
<gene>
    <name evidence="3" type="ORF">O7A05_30485</name>
</gene>
<feature type="transmembrane region" description="Helical" evidence="2">
    <location>
        <begin position="43"/>
        <end position="62"/>
    </location>
</feature>
<keyword evidence="4" id="KW-1185">Reference proteome</keyword>
<accession>A0ABU8KL82</accession>
<evidence type="ECO:0000313" key="3">
    <source>
        <dbReference type="EMBL" id="MEI9406454.1"/>
    </source>
</evidence>
<reference evidence="3 4" key="1">
    <citation type="submission" date="2022-12" db="EMBL/GenBank/DDBJ databases">
        <authorList>
            <person name="Muema E."/>
        </authorList>
    </citation>
    <scope>NUCLEOTIDE SEQUENCE [LARGE SCALE GENOMIC DNA]</scope>
    <source>
        <strain evidence="4">1330</strain>
    </source>
</reference>
<feature type="transmembrane region" description="Helical" evidence="2">
    <location>
        <begin position="12"/>
        <end position="31"/>
    </location>
</feature>
<evidence type="ECO:0000256" key="1">
    <source>
        <dbReference type="SAM" id="MobiDB-lite"/>
    </source>
</evidence>
<sequence length="97" mass="10432">MGRHLLRLFAAYALLYGGAVLVTVIGSSFVFEEQQGTAADFGYLEAAWSAGSVIGAAVLVRLTEIRSARLPGCSTRSGTRERETDCRSTPFPKYATI</sequence>
<protein>
    <submittedName>
        <fullName evidence="3">Uncharacterized protein</fullName>
    </submittedName>
</protein>
<evidence type="ECO:0000256" key="2">
    <source>
        <dbReference type="SAM" id="Phobius"/>
    </source>
</evidence>
<name>A0ABU8KL82_9HYPH</name>
<comment type="caution">
    <text evidence="3">The sequence shown here is derived from an EMBL/GenBank/DDBJ whole genome shotgun (WGS) entry which is preliminary data.</text>
</comment>
<organism evidence="3 4">
    <name type="scientific">Mesorhizobium argentiipisi</name>
    <dbReference type="NCBI Taxonomy" id="3015175"/>
    <lineage>
        <taxon>Bacteria</taxon>
        <taxon>Pseudomonadati</taxon>
        <taxon>Pseudomonadota</taxon>
        <taxon>Alphaproteobacteria</taxon>
        <taxon>Hyphomicrobiales</taxon>
        <taxon>Phyllobacteriaceae</taxon>
        <taxon>Mesorhizobium</taxon>
    </lineage>
</organism>
<evidence type="ECO:0000313" key="4">
    <source>
        <dbReference type="Proteomes" id="UP001366503"/>
    </source>
</evidence>